<evidence type="ECO:0000313" key="7">
    <source>
        <dbReference type="EMBL" id="TCP97292.1"/>
    </source>
</evidence>
<dbReference type="GO" id="GO:0005886">
    <property type="term" value="C:plasma membrane"/>
    <property type="evidence" value="ECO:0007669"/>
    <property type="project" value="UniProtKB-SubCell"/>
</dbReference>
<feature type="transmembrane region" description="Helical" evidence="6">
    <location>
        <begin position="103"/>
        <end position="123"/>
    </location>
</feature>
<evidence type="ECO:0000256" key="6">
    <source>
        <dbReference type="SAM" id="Phobius"/>
    </source>
</evidence>
<feature type="transmembrane region" description="Helical" evidence="6">
    <location>
        <begin position="80"/>
        <end position="97"/>
    </location>
</feature>
<proteinExistence type="predicted"/>
<gene>
    <name evidence="7" type="ORF">EDC44_10296</name>
</gene>
<dbReference type="OrthoDB" id="5771248at2"/>
<keyword evidence="8" id="KW-1185">Reference proteome</keyword>
<dbReference type="AlphaFoldDB" id="A0A4R2TQJ9"/>
<dbReference type="Proteomes" id="UP000295763">
    <property type="component" value="Unassembled WGS sequence"/>
</dbReference>
<evidence type="ECO:0000256" key="5">
    <source>
        <dbReference type="ARBA" id="ARBA00023136"/>
    </source>
</evidence>
<dbReference type="RefSeq" id="WP_131974716.1">
    <property type="nucleotide sequence ID" value="NZ_SLYB01000002.1"/>
</dbReference>
<sequence length="135" mass="15746">MSAILKRTKKMYRKVILIELLCFITATLLIICYQINDGIAFALGVFSIFVPQCALIFFVYFRRQSQQNMQNMTALYQGEAIKFAITIVLMAGFFSLYQTMNYIFFFVGFIVALVLNNLLPIYFKQKENQKQNVFN</sequence>
<evidence type="ECO:0000256" key="4">
    <source>
        <dbReference type="ARBA" id="ARBA00022989"/>
    </source>
</evidence>
<organism evidence="7 8">
    <name type="scientific">Cricetibacter osteomyelitidis</name>
    <dbReference type="NCBI Taxonomy" id="1521931"/>
    <lineage>
        <taxon>Bacteria</taxon>
        <taxon>Pseudomonadati</taxon>
        <taxon>Pseudomonadota</taxon>
        <taxon>Gammaproteobacteria</taxon>
        <taxon>Pasteurellales</taxon>
        <taxon>Pasteurellaceae</taxon>
        <taxon>Cricetibacter</taxon>
    </lineage>
</organism>
<name>A0A4R2TQJ9_9PAST</name>
<keyword evidence="5 6" id="KW-0472">Membrane</keyword>
<keyword evidence="3 6" id="KW-0812">Transmembrane</keyword>
<feature type="transmembrane region" description="Helical" evidence="6">
    <location>
        <begin position="12"/>
        <end position="33"/>
    </location>
</feature>
<evidence type="ECO:0000313" key="8">
    <source>
        <dbReference type="Proteomes" id="UP000295763"/>
    </source>
</evidence>
<keyword evidence="2" id="KW-1003">Cell membrane</keyword>
<dbReference type="Pfam" id="PF03899">
    <property type="entry name" value="ATP-synt_I"/>
    <property type="match status" value="1"/>
</dbReference>
<comment type="subcellular location">
    <subcellularLocation>
        <location evidence="1">Cell membrane</location>
        <topology evidence="1">Multi-pass membrane protein</topology>
    </subcellularLocation>
</comment>
<evidence type="ECO:0000256" key="2">
    <source>
        <dbReference type="ARBA" id="ARBA00022475"/>
    </source>
</evidence>
<evidence type="ECO:0000256" key="1">
    <source>
        <dbReference type="ARBA" id="ARBA00004651"/>
    </source>
</evidence>
<protein>
    <submittedName>
        <fullName evidence="7">ATP synthase protein I</fullName>
    </submittedName>
</protein>
<feature type="transmembrane region" description="Helical" evidence="6">
    <location>
        <begin position="39"/>
        <end position="60"/>
    </location>
</feature>
<dbReference type="EMBL" id="SLYB01000002">
    <property type="protein sequence ID" value="TCP97292.1"/>
    <property type="molecule type" value="Genomic_DNA"/>
</dbReference>
<comment type="caution">
    <text evidence="7">The sequence shown here is derived from an EMBL/GenBank/DDBJ whole genome shotgun (WGS) entry which is preliminary data.</text>
</comment>
<dbReference type="InterPro" id="IPR005598">
    <property type="entry name" value="ATP_synth_I"/>
</dbReference>
<keyword evidence="4 6" id="KW-1133">Transmembrane helix</keyword>
<reference evidence="7 8" key="1">
    <citation type="submission" date="2019-03" db="EMBL/GenBank/DDBJ databases">
        <title>Genomic Encyclopedia of Type Strains, Phase IV (KMG-IV): sequencing the most valuable type-strain genomes for metagenomic binning, comparative biology and taxonomic classification.</title>
        <authorList>
            <person name="Goeker M."/>
        </authorList>
    </citation>
    <scope>NUCLEOTIDE SEQUENCE [LARGE SCALE GENOMIC DNA]</scope>
    <source>
        <strain evidence="7 8">DSM 28404</strain>
    </source>
</reference>
<evidence type="ECO:0000256" key="3">
    <source>
        <dbReference type="ARBA" id="ARBA00022692"/>
    </source>
</evidence>
<accession>A0A4R2TQJ9</accession>